<dbReference type="Gene3D" id="2.30.250.10">
    <property type="entry name" value="Aminopeptidase i, Domain 2"/>
    <property type="match status" value="1"/>
</dbReference>
<evidence type="ECO:0000313" key="11">
    <source>
        <dbReference type="EMBL" id="ONM34263.1"/>
    </source>
</evidence>
<dbReference type="GO" id="GO:0005737">
    <property type="term" value="C:cytoplasm"/>
    <property type="evidence" value="ECO:0007669"/>
    <property type="project" value="UniProtKB-ARBA"/>
</dbReference>
<dbReference type="PANTHER" id="PTHR28570:SF3">
    <property type="entry name" value="ASPARTYL AMINOPEPTIDASE"/>
    <property type="match status" value="1"/>
</dbReference>
<comment type="cofactor">
    <cofactor evidence="2">
        <name>Zn(2+)</name>
        <dbReference type="ChEBI" id="CHEBI:29105"/>
    </cofactor>
</comment>
<evidence type="ECO:0000256" key="9">
    <source>
        <dbReference type="ARBA" id="ARBA00022833"/>
    </source>
</evidence>
<evidence type="ECO:0000256" key="10">
    <source>
        <dbReference type="ARBA" id="ARBA00023049"/>
    </source>
</evidence>
<dbReference type="SMR" id="A0A1D6N0E9"/>
<dbReference type="ExpressionAtlas" id="A0A1D6N0E9">
    <property type="expression patterns" value="baseline and differential"/>
</dbReference>
<evidence type="ECO:0000256" key="1">
    <source>
        <dbReference type="ARBA" id="ARBA00001335"/>
    </source>
</evidence>
<evidence type="ECO:0000256" key="8">
    <source>
        <dbReference type="ARBA" id="ARBA00022801"/>
    </source>
</evidence>
<evidence type="ECO:0000256" key="5">
    <source>
        <dbReference type="ARBA" id="ARBA00022438"/>
    </source>
</evidence>
<dbReference type="GO" id="GO:0004177">
    <property type="term" value="F:aminopeptidase activity"/>
    <property type="evidence" value="ECO:0007669"/>
    <property type="project" value="UniProtKB-KW"/>
</dbReference>
<dbReference type="Gene3D" id="3.40.630.10">
    <property type="entry name" value="Zn peptidases"/>
    <property type="match status" value="2"/>
</dbReference>
<dbReference type="CDD" id="cd05658">
    <property type="entry name" value="M18_DAP"/>
    <property type="match status" value="1"/>
</dbReference>
<dbReference type="AlphaFoldDB" id="A0A1D6N0E9"/>
<dbReference type="FunFam" id="2.30.250.10:FF:000001">
    <property type="entry name" value="Aspartyl aminopeptidase 1"/>
    <property type="match status" value="1"/>
</dbReference>
<dbReference type="NCBIfam" id="NF002759">
    <property type="entry name" value="PRK02813.1"/>
    <property type="match status" value="1"/>
</dbReference>
<evidence type="ECO:0000256" key="2">
    <source>
        <dbReference type="ARBA" id="ARBA00001947"/>
    </source>
</evidence>
<dbReference type="PRINTS" id="PR00932">
    <property type="entry name" value="AMINO1PTASE"/>
</dbReference>
<dbReference type="InterPro" id="IPR001948">
    <property type="entry name" value="Peptidase_M18"/>
</dbReference>
<accession>A0A1D6N0E9</accession>
<dbReference type="OMA" id="LLDTHYY"/>
<dbReference type="PANTHER" id="PTHR28570">
    <property type="entry name" value="ASPARTYL AMINOPEPTIDASE"/>
    <property type="match status" value="1"/>
</dbReference>
<dbReference type="GO" id="GO:0008270">
    <property type="term" value="F:zinc ion binding"/>
    <property type="evidence" value="ECO:0007669"/>
    <property type="project" value="InterPro"/>
</dbReference>
<evidence type="ECO:0000256" key="7">
    <source>
        <dbReference type="ARBA" id="ARBA00022723"/>
    </source>
</evidence>
<dbReference type="STRING" id="4577.A0A1D6N0E9"/>
<dbReference type="EC" id="3.4.11.21" evidence="4"/>
<name>A0A1D6N0E9_MAIZE</name>
<dbReference type="PaxDb" id="4577-GRMZM2G061127_P01"/>
<proteinExistence type="inferred from homology"/>
<dbReference type="GO" id="GO:0008237">
    <property type="term" value="F:metallopeptidase activity"/>
    <property type="evidence" value="ECO:0007669"/>
    <property type="project" value="UniProtKB-KW"/>
</dbReference>
<dbReference type="GO" id="GO:0006508">
    <property type="term" value="P:proteolysis"/>
    <property type="evidence" value="ECO:0007669"/>
    <property type="project" value="UniProtKB-KW"/>
</dbReference>
<keyword evidence="6" id="KW-0645">Protease</keyword>
<comment type="catalytic activity">
    <reaction evidence="1">
        <text>Release of an N-terminal aspartate or glutamate from a peptide, with a preference for aspartate.</text>
        <dbReference type="EC" id="3.4.11.21"/>
    </reaction>
</comment>
<keyword evidence="9" id="KW-0862">Zinc</keyword>
<evidence type="ECO:0000256" key="6">
    <source>
        <dbReference type="ARBA" id="ARBA00022670"/>
    </source>
</evidence>
<dbReference type="SUPFAM" id="SSF53187">
    <property type="entry name" value="Zn-dependent exopeptidases"/>
    <property type="match status" value="2"/>
</dbReference>
<dbReference type="eggNOG" id="KOG2596">
    <property type="taxonomic scope" value="Eukaryota"/>
</dbReference>
<dbReference type="Pfam" id="PF02127">
    <property type="entry name" value="Peptidase_M18"/>
    <property type="match status" value="2"/>
</dbReference>
<keyword evidence="8" id="KW-0378">Hydrolase</keyword>
<gene>
    <name evidence="11" type="ORF">ZEAMMB73_Zm00001d041989</name>
</gene>
<comment type="similarity">
    <text evidence="3">Belongs to the peptidase M18 family.</text>
</comment>
<sequence>MALLRLHLPRPLLSSRRSPALPSALSASATSCLWRGRLPASRLLCSSHPALAPDASSAAPPSIVAGLLDYLNESWTQFHATGSSAGRSPSSPPRRPHARPMFGDMTPCYRANEFRSRHALTSFSVLPAEAKRQLLDAGFKLLSESDDWDLQPGGRYFFTRNMSCLVAFAIGEKSVTHLALSLYHYHIVSHLSIACHSICMNMISAHIDRHVTDCRYRVGNGFNIIAAHTDSPCLKLKPRSATIKSGHQMVNVQTYGSGLWHTWFDRDLTLAGRLILKATDGSFKHELVKLTRPLIRVPTLAIHLNRTVNTDGFKPNLETHLVPLLATKHEDTPTNSDEKSSNSTKVTHHPLLLQILSEEIGCDPDEIIGMELNVCDTQPSCLGGGNNEFIYSGRLDNLASCYCALRSLMDSSKMAEQLSNEKAIRMVAMFDNEEVGSDSMQGAGAPTMFQAMRRIIDSLMHQSMGEGALERAIHSSFLVSADMAHALHPNYAEKHEECHRPELQKGLVIKHNANQRYATSAVTAFLFKEIARIHNLPVQEFVVRNDMGCGSTIGPILASGVGIRTVDCGIPQLSMHSVREMCGKEDVDTTYRHFKAFFEMFSDIDRKLNVDF</sequence>
<dbReference type="InterPro" id="IPR023358">
    <property type="entry name" value="Peptidase_M18_dom2"/>
</dbReference>
<dbReference type="PROSITE" id="PS51257">
    <property type="entry name" value="PROKAR_LIPOPROTEIN"/>
    <property type="match status" value="1"/>
</dbReference>
<evidence type="ECO:0000256" key="3">
    <source>
        <dbReference type="ARBA" id="ARBA00008290"/>
    </source>
</evidence>
<dbReference type="InParanoid" id="A0A1D6N0E9"/>
<reference evidence="11" key="1">
    <citation type="submission" date="2015-12" db="EMBL/GenBank/DDBJ databases">
        <title>Update maize B73 reference genome by single molecule sequencing technologies.</title>
        <authorList>
            <consortium name="Maize Genome Sequencing Project"/>
            <person name="Ware D."/>
        </authorList>
    </citation>
    <scope>NUCLEOTIDE SEQUENCE [LARGE SCALE GENOMIC DNA]</scope>
    <source>
        <tissue evidence="11">Seedling</tissue>
    </source>
</reference>
<keyword evidence="5" id="KW-0031">Aminopeptidase</keyword>
<protein>
    <recommendedName>
        <fullName evidence="4">aspartyl aminopeptidase</fullName>
        <ecNumber evidence="4">3.4.11.21</ecNumber>
    </recommendedName>
</protein>
<organism evidence="11">
    <name type="scientific">Zea mays</name>
    <name type="common">Maize</name>
    <dbReference type="NCBI Taxonomy" id="4577"/>
    <lineage>
        <taxon>Eukaryota</taxon>
        <taxon>Viridiplantae</taxon>
        <taxon>Streptophyta</taxon>
        <taxon>Embryophyta</taxon>
        <taxon>Tracheophyta</taxon>
        <taxon>Spermatophyta</taxon>
        <taxon>Magnoliopsida</taxon>
        <taxon>Liliopsida</taxon>
        <taxon>Poales</taxon>
        <taxon>Poaceae</taxon>
        <taxon>PACMAD clade</taxon>
        <taxon>Panicoideae</taxon>
        <taxon>Andropogonodae</taxon>
        <taxon>Andropogoneae</taxon>
        <taxon>Tripsacinae</taxon>
        <taxon>Zea</taxon>
    </lineage>
</organism>
<keyword evidence="10" id="KW-0482">Metalloprotease</keyword>
<keyword evidence="7" id="KW-0479">Metal-binding</keyword>
<dbReference type="SUPFAM" id="SSF101821">
    <property type="entry name" value="Aminopeptidase/glucanase lid domain"/>
    <property type="match status" value="1"/>
</dbReference>
<dbReference type="EMBL" id="CM007649">
    <property type="protein sequence ID" value="ONM34263.1"/>
    <property type="molecule type" value="Genomic_DNA"/>
</dbReference>
<dbReference type="FunFam" id="3.40.630.10:FF:000090">
    <property type="entry name" value="M18 aspartyl aminopeptidase"/>
    <property type="match status" value="1"/>
</dbReference>
<evidence type="ECO:0000256" key="4">
    <source>
        <dbReference type="ARBA" id="ARBA00011965"/>
    </source>
</evidence>